<feature type="region of interest" description="Disordered" evidence="1">
    <location>
        <begin position="1"/>
        <end position="31"/>
    </location>
</feature>
<comment type="caution">
    <text evidence="2">The sequence shown here is derived from an EMBL/GenBank/DDBJ whole genome shotgun (WGS) entry which is preliminary data.</text>
</comment>
<name>A0AAE0G056_9CHLO</name>
<organism evidence="2 3">
    <name type="scientific">Cymbomonas tetramitiformis</name>
    <dbReference type="NCBI Taxonomy" id="36881"/>
    <lineage>
        <taxon>Eukaryota</taxon>
        <taxon>Viridiplantae</taxon>
        <taxon>Chlorophyta</taxon>
        <taxon>Pyramimonadophyceae</taxon>
        <taxon>Pyramimonadales</taxon>
        <taxon>Pyramimonadaceae</taxon>
        <taxon>Cymbomonas</taxon>
    </lineage>
</organism>
<evidence type="ECO:0000256" key="1">
    <source>
        <dbReference type="SAM" id="MobiDB-lite"/>
    </source>
</evidence>
<accession>A0AAE0G056</accession>
<gene>
    <name evidence="2" type="ORF">CYMTET_22469</name>
</gene>
<dbReference type="Proteomes" id="UP001190700">
    <property type="component" value="Unassembled WGS sequence"/>
</dbReference>
<sequence>VRGSLPDVASGSAIRGRARKAPPAPEPHTRRLAPVLQATAAEPRQATQGAAGAGDAGLSEMLAAVEQQHAATSRVVGHGRGCWFYGEGELVPSMQACTGSAESGQRQKHLEAERSLAPPAESQFGGGRQHPSSHPGRIIITRQEMSKRQKLYMPKMDTEMERIWPDPSVHMHSEHSKHMRGKEAAAAMWEVLCPPP</sequence>
<proteinExistence type="predicted"/>
<dbReference type="EMBL" id="LGRX02011313">
    <property type="protein sequence ID" value="KAK3269065.1"/>
    <property type="molecule type" value="Genomic_DNA"/>
</dbReference>
<evidence type="ECO:0000313" key="2">
    <source>
        <dbReference type="EMBL" id="KAK3269065.1"/>
    </source>
</evidence>
<keyword evidence="3" id="KW-1185">Reference proteome</keyword>
<feature type="region of interest" description="Disordered" evidence="1">
    <location>
        <begin position="102"/>
        <end position="135"/>
    </location>
</feature>
<reference evidence="2 3" key="1">
    <citation type="journal article" date="2015" name="Genome Biol. Evol.">
        <title>Comparative Genomics of a Bacterivorous Green Alga Reveals Evolutionary Causalities and Consequences of Phago-Mixotrophic Mode of Nutrition.</title>
        <authorList>
            <person name="Burns J.A."/>
            <person name="Paasch A."/>
            <person name="Narechania A."/>
            <person name="Kim E."/>
        </authorList>
    </citation>
    <scope>NUCLEOTIDE SEQUENCE [LARGE SCALE GENOMIC DNA]</scope>
    <source>
        <strain evidence="2 3">PLY_AMNH</strain>
    </source>
</reference>
<dbReference type="AlphaFoldDB" id="A0AAE0G056"/>
<evidence type="ECO:0000313" key="3">
    <source>
        <dbReference type="Proteomes" id="UP001190700"/>
    </source>
</evidence>
<feature type="non-terminal residue" evidence="2">
    <location>
        <position position="1"/>
    </location>
</feature>
<protein>
    <submittedName>
        <fullName evidence="2">Uncharacterized protein</fullName>
    </submittedName>
</protein>